<gene>
    <name evidence="3" type="ORF">AMJ39_08785</name>
</gene>
<reference evidence="3 4" key="1">
    <citation type="journal article" date="2015" name="Microbiome">
        <title>Genomic resolution of linkages in carbon, nitrogen, and sulfur cycling among widespread estuary sediment bacteria.</title>
        <authorList>
            <person name="Baker B.J."/>
            <person name="Lazar C.S."/>
            <person name="Teske A.P."/>
            <person name="Dick G.J."/>
        </authorList>
    </citation>
    <scope>NUCLEOTIDE SEQUENCE [LARGE SCALE GENOMIC DNA]</scope>
    <source>
        <strain evidence="3">DG_24</strain>
    </source>
</reference>
<comment type="similarity">
    <text evidence="1">Belongs to the short-chain dehydrogenases/reductases (SDR) family.</text>
</comment>
<organism evidence="3 4">
    <name type="scientific">candidate division TA06 bacterium DG_24</name>
    <dbReference type="NCBI Taxonomy" id="1703770"/>
    <lineage>
        <taxon>Bacteria</taxon>
        <taxon>Bacteria division TA06</taxon>
    </lineage>
</organism>
<evidence type="ECO:0000313" key="4">
    <source>
        <dbReference type="Proteomes" id="UP000052008"/>
    </source>
</evidence>
<dbReference type="PATRIC" id="fig|1703770.3.peg.821"/>
<dbReference type="AlphaFoldDB" id="A0A0S7WPT2"/>
<evidence type="ECO:0000256" key="2">
    <source>
        <dbReference type="ARBA" id="ARBA00023002"/>
    </source>
</evidence>
<dbReference type="PRINTS" id="PR00081">
    <property type="entry name" value="GDHRDH"/>
</dbReference>
<protein>
    <submittedName>
        <fullName evidence="3">3-oxoacyl-ACP reductase</fullName>
    </submittedName>
</protein>
<dbReference type="SUPFAM" id="SSF51735">
    <property type="entry name" value="NAD(P)-binding Rossmann-fold domains"/>
    <property type="match status" value="1"/>
</dbReference>
<dbReference type="FunFam" id="3.40.50.720:FF:000084">
    <property type="entry name" value="Short-chain dehydrogenase reductase"/>
    <property type="match status" value="1"/>
</dbReference>
<proteinExistence type="inferred from homology"/>
<sequence length="253" mass="26943">MKDFSGKRVLVTGGSRGIGRAISEAFAREGARVAICYKTDEAAAQNTLSSLPGGRHVAIQADIAQPKSARSLVEKAVGELGHLDIVVNNAGIGMIHRIDEVSFEEWEYAWDEILAVNLLGPANVTYFAVQHMIERGGGRIVNVSSRGAFRGEPDKPAYGASKAGLNAMSQSLAQRLARFNIFVGVVAPGFVQTDLSAPLLTGPEGDEIRRQSPLGRVARPEEVATAVLFLCAEGTEYMTGAIIDVNGASYLRS</sequence>
<comment type="caution">
    <text evidence="3">The sequence shown here is derived from an EMBL/GenBank/DDBJ whole genome shotgun (WGS) entry which is preliminary data.</text>
</comment>
<dbReference type="PRINTS" id="PR00080">
    <property type="entry name" value="SDRFAMILY"/>
</dbReference>
<dbReference type="Proteomes" id="UP000052008">
    <property type="component" value="Unassembled WGS sequence"/>
</dbReference>
<dbReference type="EMBL" id="LIZS01000080">
    <property type="protein sequence ID" value="KPJ52051.1"/>
    <property type="molecule type" value="Genomic_DNA"/>
</dbReference>
<dbReference type="InterPro" id="IPR036291">
    <property type="entry name" value="NAD(P)-bd_dom_sf"/>
</dbReference>
<dbReference type="Pfam" id="PF13561">
    <property type="entry name" value="adh_short_C2"/>
    <property type="match status" value="1"/>
</dbReference>
<dbReference type="CDD" id="cd05233">
    <property type="entry name" value="SDR_c"/>
    <property type="match status" value="1"/>
</dbReference>
<dbReference type="GO" id="GO:0016616">
    <property type="term" value="F:oxidoreductase activity, acting on the CH-OH group of donors, NAD or NADP as acceptor"/>
    <property type="evidence" value="ECO:0007669"/>
    <property type="project" value="TreeGrafter"/>
</dbReference>
<accession>A0A0S7WPT2</accession>
<evidence type="ECO:0000313" key="3">
    <source>
        <dbReference type="EMBL" id="KPJ52051.1"/>
    </source>
</evidence>
<dbReference type="InterPro" id="IPR020904">
    <property type="entry name" value="Sc_DH/Rdtase_CS"/>
</dbReference>
<dbReference type="InterPro" id="IPR002347">
    <property type="entry name" value="SDR_fam"/>
</dbReference>
<dbReference type="PROSITE" id="PS00061">
    <property type="entry name" value="ADH_SHORT"/>
    <property type="match status" value="1"/>
</dbReference>
<keyword evidence="2" id="KW-0560">Oxidoreductase</keyword>
<dbReference type="PANTHER" id="PTHR42760:SF133">
    <property type="entry name" value="3-OXOACYL-[ACYL-CARRIER-PROTEIN] REDUCTASE"/>
    <property type="match status" value="1"/>
</dbReference>
<name>A0A0S7WPT2_UNCT6</name>
<dbReference type="PANTHER" id="PTHR42760">
    <property type="entry name" value="SHORT-CHAIN DEHYDROGENASES/REDUCTASES FAMILY MEMBER"/>
    <property type="match status" value="1"/>
</dbReference>
<dbReference type="Gene3D" id="3.40.50.720">
    <property type="entry name" value="NAD(P)-binding Rossmann-like Domain"/>
    <property type="match status" value="1"/>
</dbReference>
<evidence type="ECO:0000256" key="1">
    <source>
        <dbReference type="ARBA" id="ARBA00006484"/>
    </source>
</evidence>
<dbReference type="STRING" id="1703770.AMJ39_08785"/>